<proteinExistence type="predicted"/>
<dbReference type="AlphaFoldDB" id="A0A853AFB0"/>
<dbReference type="InterPro" id="IPR022536">
    <property type="entry name" value="EspC"/>
</dbReference>
<comment type="caution">
    <text evidence="1">The sequence shown here is derived from an EMBL/GenBank/DDBJ whole genome shotgun (WGS) entry which is preliminary data.</text>
</comment>
<evidence type="ECO:0008006" key="3">
    <source>
        <dbReference type="Google" id="ProtNLM"/>
    </source>
</evidence>
<dbReference type="Pfam" id="PF10824">
    <property type="entry name" value="T7SS_ESX_EspC"/>
    <property type="match status" value="1"/>
</dbReference>
<sequence>MTDGFGVHTDEMRAHAEKLRGVADEVGVAQDAAGEASLGGTEAYGILCSPILTPLMGVVEAGGMAAIAAARGAVEATSVGIKGMADGYDEVQQAVSELFEKIRSEIGGN</sequence>
<dbReference type="RefSeq" id="WP_179718877.1">
    <property type="nucleotide sequence ID" value="NZ_BAABFH010000001.1"/>
</dbReference>
<name>A0A853AFB0_9PSEU</name>
<evidence type="ECO:0000313" key="1">
    <source>
        <dbReference type="EMBL" id="NYI82825.1"/>
    </source>
</evidence>
<keyword evidence="2" id="KW-1185">Reference proteome</keyword>
<dbReference type="Proteomes" id="UP000587002">
    <property type="component" value="Unassembled WGS sequence"/>
</dbReference>
<dbReference type="GO" id="GO:0009306">
    <property type="term" value="P:protein secretion"/>
    <property type="evidence" value="ECO:0007669"/>
    <property type="project" value="InterPro"/>
</dbReference>
<accession>A0A853AFB0</accession>
<protein>
    <recommendedName>
        <fullName evidence="3">ESX-1 secretion-associated protein</fullName>
    </recommendedName>
</protein>
<gene>
    <name evidence="1" type="ORF">HNR68_001455</name>
</gene>
<reference evidence="1 2" key="1">
    <citation type="submission" date="2020-07" db="EMBL/GenBank/DDBJ databases">
        <title>Sequencing the genomes of 1000 actinobacteria strains.</title>
        <authorList>
            <person name="Klenk H.-P."/>
        </authorList>
    </citation>
    <scope>NUCLEOTIDE SEQUENCE [LARGE SCALE GENOMIC DNA]</scope>
    <source>
        <strain evidence="1 2">DSM 44065</strain>
    </source>
</reference>
<evidence type="ECO:0000313" key="2">
    <source>
        <dbReference type="Proteomes" id="UP000587002"/>
    </source>
</evidence>
<dbReference type="EMBL" id="JACCFJ010000001">
    <property type="protein sequence ID" value="NYI82825.1"/>
    <property type="molecule type" value="Genomic_DNA"/>
</dbReference>
<organism evidence="1 2">
    <name type="scientific">Saccharopolyspora hordei</name>
    <dbReference type="NCBI Taxonomy" id="1838"/>
    <lineage>
        <taxon>Bacteria</taxon>
        <taxon>Bacillati</taxon>
        <taxon>Actinomycetota</taxon>
        <taxon>Actinomycetes</taxon>
        <taxon>Pseudonocardiales</taxon>
        <taxon>Pseudonocardiaceae</taxon>
        <taxon>Saccharopolyspora</taxon>
    </lineage>
</organism>